<dbReference type="EMBL" id="RQTK01000438">
    <property type="protein sequence ID" value="RUS79641.1"/>
    <property type="molecule type" value="Genomic_DNA"/>
</dbReference>
<evidence type="ECO:0000256" key="5">
    <source>
        <dbReference type="ARBA" id="ARBA00023136"/>
    </source>
</evidence>
<name>A0A433TDE6_ELYCH</name>
<evidence type="ECO:0000313" key="13">
    <source>
        <dbReference type="Proteomes" id="UP000271974"/>
    </source>
</evidence>
<dbReference type="Gene3D" id="1.20.1070.10">
    <property type="entry name" value="Rhodopsin 7-helix transmembrane proteins"/>
    <property type="match status" value="1"/>
</dbReference>
<feature type="transmembrane region" description="Helical" evidence="9">
    <location>
        <begin position="279"/>
        <end position="301"/>
    </location>
</feature>
<accession>A0A433TDE6</accession>
<evidence type="ECO:0000256" key="8">
    <source>
        <dbReference type="SAM" id="MobiDB-lite"/>
    </source>
</evidence>
<evidence type="ECO:0008006" key="14">
    <source>
        <dbReference type="Google" id="ProtNLM"/>
    </source>
</evidence>
<dbReference type="Pfam" id="PF00002">
    <property type="entry name" value="7tm_2"/>
    <property type="match status" value="1"/>
</dbReference>
<evidence type="ECO:0000259" key="11">
    <source>
        <dbReference type="PROSITE" id="PS50261"/>
    </source>
</evidence>
<dbReference type="OrthoDB" id="10037534at2759"/>
<dbReference type="CDD" id="cd15040">
    <property type="entry name" value="7tmB2_Adhesion"/>
    <property type="match status" value="1"/>
</dbReference>
<feature type="domain" description="G-protein coupled receptors family 2 profile 2" evidence="11">
    <location>
        <begin position="175"/>
        <end position="418"/>
    </location>
</feature>
<dbReference type="SMART" id="SM00303">
    <property type="entry name" value="GPS"/>
    <property type="match status" value="1"/>
</dbReference>
<dbReference type="STRING" id="188477.A0A433TDE6"/>
<feature type="transmembrane region" description="Helical" evidence="9">
    <location>
        <begin position="242"/>
        <end position="267"/>
    </location>
</feature>
<evidence type="ECO:0000256" key="1">
    <source>
        <dbReference type="ARBA" id="ARBA00004141"/>
    </source>
</evidence>
<feature type="transmembrane region" description="Helical" evidence="9">
    <location>
        <begin position="321"/>
        <end position="346"/>
    </location>
</feature>
<dbReference type="InterPro" id="IPR000203">
    <property type="entry name" value="GPS"/>
</dbReference>
<dbReference type="AlphaFoldDB" id="A0A433TDE6"/>
<evidence type="ECO:0000256" key="4">
    <source>
        <dbReference type="ARBA" id="ARBA00022989"/>
    </source>
</evidence>
<dbReference type="InterPro" id="IPR057244">
    <property type="entry name" value="GAIN_B"/>
</dbReference>
<comment type="subcellular location">
    <subcellularLocation>
        <location evidence="1">Membrane</location>
        <topology evidence="1">Multi-pass membrane protein</topology>
    </subcellularLocation>
</comment>
<dbReference type="PROSITE" id="PS50221">
    <property type="entry name" value="GAIN_B"/>
    <property type="match status" value="1"/>
</dbReference>
<keyword evidence="5 9" id="KW-0472">Membrane</keyword>
<dbReference type="GO" id="GO:0004930">
    <property type="term" value="F:G protein-coupled receptor activity"/>
    <property type="evidence" value="ECO:0007669"/>
    <property type="project" value="InterPro"/>
</dbReference>
<reference evidence="12 13" key="1">
    <citation type="submission" date="2019-01" db="EMBL/GenBank/DDBJ databases">
        <title>A draft genome assembly of the solar-powered sea slug Elysia chlorotica.</title>
        <authorList>
            <person name="Cai H."/>
            <person name="Li Q."/>
            <person name="Fang X."/>
            <person name="Li J."/>
            <person name="Curtis N.E."/>
            <person name="Altenburger A."/>
            <person name="Shibata T."/>
            <person name="Feng M."/>
            <person name="Maeda T."/>
            <person name="Schwartz J.A."/>
            <person name="Shigenobu S."/>
            <person name="Lundholm N."/>
            <person name="Nishiyama T."/>
            <person name="Yang H."/>
            <person name="Hasebe M."/>
            <person name="Li S."/>
            <person name="Pierce S.K."/>
            <person name="Wang J."/>
        </authorList>
    </citation>
    <scope>NUCLEOTIDE SEQUENCE [LARGE SCALE GENOMIC DNA]</scope>
    <source>
        <strain evidence="12">EC2010</strain>
        <tissue evidence="12">Whole organism of an adult</tissue>
    </source>
</reference>
<keyword evidence="6" id="KW-1015">Disulfide bond</keyword>
<dbReference type="InterPro" id="IPR000832">
    <property type="entry name" value="GPCR_2_secretin-like"/>
</dbReference>
<feature type="transmembrane region" description="Helical" evidence="9">
    <location>
        <begin position="367"/>
        <end position="388"/>
    </location>
</feature>
<dbReference type="InterPro" id="IPR053066">
    <property type="entry name" value="ADGR_G7"/>
</dbReference>
<dbReference type="Pfam" id="PF01825">
    <property type="entry name" value="GPS"/>
    <property type="match status" value="1"/>
</dbReference>
<evidence type="ECO:0000256" key="3">
    <source>
        <dbReference type="ARBA" id="ARBA00022692"/>
    </source>
</evidence>
<dbReference type="SUPFAM" id="SSF81321">
    <property type="entry name" value="Family A G protein-coupled receptor-like"/>
    <property type="match status" value="1"/>
</dbReference>
<keyword evidence="3 9" id="KW-0812">Transmembrane</keyword>
<dbReference type="FunFam" id="1.20.1070.10:FF:000058">
    <property type="entry name" value="Adhesion G protein-coupled receptor F5"/>
    <property type="match status" value="1"/>
</dbReference>
<evidence type="ECO:0000313" key="12">
    <source>
        <dbReference type="EMBL" id="RUS79641.1"/>
    </source>
</evidence>
<dbReference type="InterPro" id="IPR017981">
    <property type="entry name" value="GPCR_2-like_7TM"/>
</dbReference>
<comment type="caution">
    <text evidence="12">The sequence shown here is derived from an EMBL/GenBank/DDBJ whole genome shotgun (WGS) entry which is preliminary data.</text>
</comment>
<keyword evidence="7" id="KW-0325">Glycoprotein</keyword>
<keyword evidence="13" id="KW-1185">Reference proteome</keyword>
<evidence type="ECO:0000259" key="10">
    <source>
        <dbReference type="PROSITE" id="PS50221"/>
    </source>
</evidence>
<dbReference type="PANTHER" id="PTHR47767">
    <property type="entry name" value="ADHESION G PROTEIN-COUPLED RECEPTOR G7"/>
    <property type="match status" value="1"/>
</dbReference>
<dbReference type="GO" id="GO:0016020">
    <property type="term" value="C:membrane"/>
    <property type="evidence" value="ECO:0007669"/>
    <property type="project" value="UniProtKB-SubCell"/>
</dbReference>
<feature type="transmembrane region" description="Helical" evidence="9">
    <location>
        <begin position="394"/>
        <end position="416"/>
    </location>
</feature>
<dbReference type="PANTHER" id="PTHR47767:SF1">
    <property type="entry name" value="ADHESION G PROTEIN-COUPLED RECEPTOR G7"/>
    <property type="match status" value="1"/>
</dbReference>
<evidence type="ECO:0000256" key="9">
    <source>
        <dbReference type="SAM" id="Phobius"/>
    </source>
</evidence>
<feature type="region of interest" description="Disordered" evidence="8">
    <location>
        <begin position="520"/>
        <end position="543"/>
    </location>
</feature>
<evidence type="ECO:0000256" key="6">
    <source>
        <dbReference type="ARBA" id="ARBA00023157"/>
    </source>
</evidence>
<feature type="transmembrane region" description="Helical" evidence="9">
    <location>
        <begin position="174"/>
        <end position="200"/>
    </location>
</feature>
<evidence type="ECO:0000256" key="2">
    <source>
        <dbReference type="ARBA" id="ARBA00007343"/>
    </source>
</evidence>
<proteinExistence type="inferred from homology"/>
<dbReference type="Gene3D" id="2.60.220.50">
    <property type="match status" value="1"/>
</dbReference>
<feature type="domain" description="GAIN-B" evidence="10">
    <location>
        <begin position="3"/>
        <end position="167"/>
    </location>
</feature>
<sequence length="543" mass="60754">MLTYEQLVSQYSDTDVMYDGTDAAIYLPEDFLRIYANESNGSEVRLSLNVYKQTNLYRDTSLGEGGEVNRTLNSKVIAAQLLVDGQQITDLGGYKVLTVFQPTKLSLPALERSNRTVCVFWDFSANQNAGGWSSEGCQYGRTRDDRDVCECDHLTNFAVLVSFYDQSELEHKEILGYITIVGLSLSIAGLALSMLSFIFIKKLRKGRPQQTLFQLSLALMLSWIVFLVGIERTSDHDGCIAVAALLHYLILASFMWMLMEGLLQYLLFVRVMNSYFSNYMWKTSIPSWGLPVIPVIIILAIDTELYKGGDDYCWMDQDAFYYGFAIPVGLIILTNLVVFLMVTTSLCRRKDMSKHSSQSSNQTLVNVRASFICFCVLGLSWIFGFLAIEDARLVFQYLFCITASLQGFIVFLMMTARDKQVRQYWMERLCCCCRGLAKSDSSHTASSNSKAGAQDPLHIPRAHSKKEVMSLTHSSALSSETDSNGNGGYNHTAHKAGYPQAGYTEADYPQAGISDAAYIQPGYLHGGPQARRSSYGQDEPVLF</sequence>
<dbReference type="PRINTS" id="PR00249">
    <property type="entry name" value="GPCRSECRETIN"/>
</dbReference>
<evidence type="ECO:0000256" key="7">
    <source>
        <dbReference type="ARBA" id="ARBA00023180"/>
    </source>
</evidence>
<feature type="transmembrane region" description="Helical" evidence="9">
    <location>
        <begin position="212"/>
        <end position="230"/>
    </location>
</feature>
<dbReference type="Proteomes" id="UP000271974">
    <property type="component" value="Unassembled WGS sequence"/>
</dbReference>
<protein>
    <recommendedName>
        <fullName evidence="14">G-protein coupled receptors family 2 profile 2 domain-containing protein</fullName>
    </recommendedName>
</protein>
<dbReference type="PROSITE" id="PS50261">
    <property type="entry name" value="G_PROTEIN_RECEP_F2_4"/>
    <property type="match status" value="1"/>
</dbReference>
<dbReference type="InterPro" id="IPR046338">
    <property type="entry name" value="GAIN_dom_sf"/>
</dbReference>
<organism evidence="12 13">
    <name type="scientific">Elysia chlorotica</name>
    <name type="common">Eastern emerald elysia</name>
    <name type="synonym">Sea slug</name>
    <dbReference type="NCBI Taxonomy" id="188477"/>
    <lineage>
        <taxon>Eukaryota</taxon>
        <taxon>Metazoa</taxon>
        <taxon>Spiralia</taxon>
        <taxon>Lophotrochozoa</taxon>
        <taxon>Mollusca</taxon>
        <taxon>Gastropoda</taxon>
        <taxon>Heterobranchia</taxon>
        <taxon>Euthyneura</taxon>
        <taxon>Panpulmonata</taxon>
        <taxon>Sacoglossa</taxon>
        <taxon>Placobranchoidea</taxon>
        <taxon>Plakobranchidae</taxon>
        <taxon>Elysia</taxon>
    </lineage>
</organism>
<comment type="similarity">
    <text evidence="2">Belongs to the G-protein coupled receptor 2 family. Adhesion G-protein coupled receptor (ADGR) subfamily.</text>
</comment>
<keyword evidence="4 9" id="KW-1133">Transmembrane helix</keyword>
<dbReference type="GO" id="GO:0007166">
    <property type="term" value="P:cell surface receptor signaling pathway"/>
    <property type="evidence" value="ECO:0007669"/>
    <property type="project" value="InterPro"/>
</dbReference>
<gene>
    <name evidence="12" type="ORF">EGW08_012610</name>
</gene>